<dbReference type="SUPFAM" id="SSF50494">
    <property type="entry name" value="Trypsin-like serine proteases"/>
    <property type="match status" value="1"/>
</dbReference>
<accession>A0A1I7UJ53</accession>
<evidence type="ECO:0000313" key="2">
    <source>
        <dbReference type="WBParaSite" id="Csp11.Scaffold629.g9846.t2"/>
    </source>
</evidence>
<proteinExistence type="predicted"/>
<evidence type="ECO:0000313" key="1">
    <source>
        <dbReference type="Proteomes" id="UP000095282"/>
    </source>
</evidence>
<reference evidence="2" key="1">
    <citation type="submission" date="2016-11" db="UniProtKB">
        <authorList>
            <consortium name="WormBaseParasite"/>
        </authorList>
    </citation>
    <scope>IDENTIFICATION</scope>
</reference>
<organism evidence="1 2">
    <name type="scientific">Caenorhabditis tropicalis</name>
    <dbReference type="NCBI Taxonomy" id="1561998"/>
    <lineage>
        <taxon>Eukaryota</taxon>
        <taxon>Metazoa</taxon>
        <taxon>Ecdysozoa</taxon>
        <taxon>Nematoda</taxon>
        <taxon>Chromadorea</taxon>
        <taxon>Rhabditida</taxon>
        <taxon>Rhabditina</taxon>
        <taxon>Rhabditomorpha</taxon>
        <taxon>Rhabditoidea</taxon>
        <taxon>Rhabditidae</taxon>
        <taxon>Peloderinae</taxon>
        <taxon>Caenorhabditis</taxon>
    </lineage>
</organism>
<protein>
    <submittedName>
        <fullName evidence="2">Peptidase S1 domain-containing protein</fullName>
    </submittedName>
</protein>
<dbReference type="InterPro" id="IPR009003">
    <property type="entry name" value="Peptidase_S1_PA"/>
</dbReference>
<dbReference type="AlphaFoldDB" id="A0A1I7UJ53"/>
<dbReference type="eggNOG" id="ENOG502T3JE">
    <property type="taxonomic scope" value="Eukaryota"/>
</dbReference>
<dbReference type="Proteomes" id="UP000095282">
    <property type="component" value="Unplaced"/>
</dbReference>
<keyword evidence="1" id="KW-1185">Reference proteome</keyword>
<dbReference type="Pfam" id="PF03761">
    <property type="entry name" value="DUF316"/>
    <property type="match status" value="1"/>
</dbReference>
<name>A0A1I7UJ53_9PELO</name>
<sequence>MKINYHLSPIETSRIRVEVNSQSLTDLSASLEIKSAVLYFGCSLYPTIWIFELKEDVGDSKLHRPVCLVNKGIRMSNDSDVSIYSNGAVNGYEMGHRKTRIHLEKCPEKYQNERNLCGYGEAAVCQGDFGSGLVAQIDNRNYLAGVLTYKDSISDKLQCNGTVPGYKIPLVFISIEPLLDLICSEIGVCDASSNDGNNGGEITVITPKPIPACGGNQSETTVDNNNNDIKITVTAPEPLAIGTDIGKDVGTQTNDPSVLTVNIHINA</sequence>
<dbReference type="WBParaSite" id="Csp11.Scaffold629.g9846.t2">
    <property type="protein sequence ID" value="Csp11.Scaffold629.g9846.t2"/>
    <property type="gene ID" value="Csp11.Scaffold629.g9846"/>
</dbReference>
<dbReference type="InterPro" id="IPR005514">
    <property type="entry name" value="DUF316"/>
</dbReference>
<dbReference type="STRING" id="1561998.A0A1I7UJ53"/>
<dbReference type="InterPro" id="IPR043504">
    <property type="entry name" value="Peptidase_S1_PA_chymotrypsin"/>
</dbReference>
<dbReference type="Gene3D" id="2.40.10.10">
    <property type="entry name" value="Trypsin-like serine proteases"/>
    <property type="match status" value="1"/>
</dbReference>